<sequence>MAYEDSYPDGQFDGGHPFDSFDVEDPPGCTADLQSLIFVQVVVEDAIPLLELGLFFSSNRVLHHQ</sequence>
<evidence type="ECO:0000313" key="2">
    <source>
        <dbReference type="Proteomes" id="UP001175227"/>
    </source>
</evidence>
<keyword evidence="2" id="KW-1185">Reference proteome</keyword>
<name>A0AA39TSE7_9AGAR</name>
<evidence type="ECO:0000313" key="1">
    <source>
        <dbReference type="EMBL" id="KAK0468807.1"/>
    </source>
</evidence>
<dbReference type="Proteomes" id="UP001175227">
    <property type="component" value="Unassembled WGS sequence"/>
</dbReference>
<protein>
    <submittedName>
        <fullName evidence="1">Uncharacterized protein</fullName>
    </submittedName>
</protein>
<organism evidence="1 2">
    <name type="scientific">Armillaria novae-zelandiae</name>
    <dbReference type="NCBI Taxonomy" id="153914"/>
    <lineage>
        <taxon>Eukaryota</taxon>
        <taxon>Fungi</taxon>
        <taxon>Dikarya</taxon>
        <taxon>Basidiomycota</taxon>
        <taxon>Agaricomycotina</taxon>
        <taxon>Agaricomycetes</taxon>
        <taxon>Agaricomycetidae</taxon>
        <taxon>Agaricales</taxon>
        <taxon>Marasmiineae</taxon>
        <taxon>Physalacriaceae</taxon>
        <taxon>Armillaria</taxon>
    </lineage>
</organism>
<dbReference type="EMBL" id="JAUEPR010000066">
    <property type="protein sequence ID" value="KAK0468807.1"/>
    <property type="molecule type" value="Genomic_DNA"/>
</dbReference>
<accession>A0AA39TSE7</accession>
<comment type="caution">
    <text evidence="1">The sequence shown here is derived from an EMBL/GenBank/DDBJ whole genome shotgun (WGS) entry which is preliminary data.</text>
</comment>
<proteinExistence type="predicted"/>
<reference evidence="1" key="1">
    <citation type="submission" date="2023-06" db="EMBL/GenBank/DDBJ databases">
        <authorList>
            <consortium name="Lawrence Berkeley National Laboratory"/>
            <person name="Ahrendt S."/>
            <person name="Sahu N."/>
            <person name="Indic B."/>
            <person name="Wong-Bajracharya J."/>
            <person name="Merenyi Z."/>
            <person name="Ke H.-M."/>
            <person name="Monk M."/>
            <person name="Kocsube S."/>
            <person name="Drula E."/>
            <person name="Lipzen A."/>
            <person name="Balint B."/>
            <person name="Henrissat B."/>
            <person name="Andreopoulos B."/>
            <person name="Martin F.M."/>
            <person name="Harder C.B."/>
            <person name="Rigling D."/>
            <person name="Ford K.L."/>
            <person name="Foster G.D."/>
            <person name="Pangilinan J."/>
            <person name="Papanicolaou A."/>
            <person name="Barry K."/>
            <person name="LaButti K."/>
            <person name="Viragh M."/>
            <person name="Koriabine M."/>
            <person name="Yan M."/>
            <person name="Riley R."/>
            <person name="Champramary S."/>
            <person name="Plett K.L."/>
            <person name="Tsai I.J."/>
            <person name="Slot J."/>
            <person name="Sipos G."/>
            <person name="Plett J."/>
            <person name="Nagy L.G."/>
            <person name="Grigoriev I.V."/>
        </authorList>
    </citation>
    <scope>NUCLEOTIDE SEQUENCE</scope>
    <source>
        <strain evidence="1">ICMP 16352</strain>
    </source>
</reference>
<dbReference type="AlphaFoldDB" id="A0AA39TSE7"/>
<gene>
    <name evidence="1" type="ORF">IW261DRAFT_1573411</name>
</gene>